<dbReference type="InterPro" id="IPR012337">
    <property type="entry name" value="RNaseH-like_sf"/>
</dbReference>
<sequence>MCFIRGRPRYPQSQGCIERANGVLCDTLGKWMTQNATTRWSERLLPVVYGINTRTFSTIKTSPYQVMFGQALRSDSDFWKLVAQDEILDEEDLPTPIALDGDVVISKEQDSTWDDVINPDATKLFKNIAFSWISYVIIKGETTNCINLRGL</sequence>
<evidence type="ECO:0000259" key="1">
    <source>
        <dbReference type="PROSITE" id="PS50994"/>
    </source>
</evidence>
<keyword evidence="4" id="KW-1185">Reference proteome</keyword>
<dbReference type="EMBL" id="CAJOBC010093431">
    <property type="protein sequence ID" value="CAF4416925.1"/>
    <property type="molecule type" value="Genomic_DNA"/>
</dbReference>
<dbReference type="InterPro" id="IPR001584">
    <property type="entry name" value="Integrase_cat-core"/>
</dbReference>
<dbReference type="InterPro" id="IPR036397">
    <property type="entry name" value="RNaseH_sf"/>
</dbReference>
<dbReference type="GO" id="GO:0003676">
    <property type="term" value="F:nucleic acid binding"/>
    <property type="evidence" value="ECO:0007669"/>
    <property type="project" value="InterPro"/>
</dbReference>
<dbReference type="AlphaFoldDB" id="A0A815XC97"/>
<accession>A0A815XC97</accession>
<dbReference type="Gene3D" id="3.30.420.10">
    <property type="entry name" value="Ribonuclease H-like superfamily/Ribonuclease H"/>
    <property type="match status" value="1"/>
</dbReference>
<organism evidence="2 4">
    <name type="scientific">Didymodactylos carnosus</name>
    <dbReference type="NCBI Taxonomy" id="1234261"/>
    <lineage>
        <taxon>Eukaryota</taxon>
        <taxon>Metazoa</taxon>
        <taxon>Spiralia</taxon>
        <taxon>Gnathifera</taxon>
        <taxon>Rotifera</taxon>
        <taxon>Eurotatoria</taxon>
        <taxon>Bdelloidea</taxon>
        <taxon>Philodinida</taxon>
        <taxon>Philodinidae</taxon>
        <taxon>Didymodactylos</taxon>
    </lineage>
</organism>
<proteinExistence type="predicted"/>
<dbReference type="OrthoDB" id="3349616at2759"/>
<comment type="caution">
    <text evidence="2">The sequence shown here is derived from an EMBL/GenBank/DDBJ whole genome shotgun (WGS) entry which is preliminary data.</text>
</comment>
<dbReference type="PROSITE" id="PS50994">
    <property type="entry name" value="INTEGRASE"/>
    <property type="match status" value="1"/>
</dbReference>
<dbReference type="EMBL" id="CAJNOQ010027719">
    <property type="protein sequence ID" value="CAF1555802.1"/>
    <property type="molecule type" value="Genomic_DNA"/>
</dbReference>
<dbReference type="Proteomes" id="UP000663829">
    <property type="component" value="Unassembled WGS sequence"/>
</dbReference>
<name>A0A815XC97_9BILA</name>
<protein>
    <recommendedName>
        <fullName evidence="1">Integrase catalytic domain-containing protein</fullName>
    </recommendedName>
</protein>
<dbReference type="SUPFAM" id="SSF53098">
    <property type="entry name" value="Ribonuclease H-like"/>
    <property type="match status" value="1"/>
</dbReference>
<gene>
    <name evidence="2" type="ORF">GPM918_LOCUS39469</name>
    <name evidence="3" type="ORF">SRO942_LOCUS40345</name>
</gene>
<feature type="domain" description="Integrase catalytic" evidence="1">
    <location>
        <begin position="1"/>
        <end position="71"/>
    </location>
</feature>
<evidence type="ECO:0000313" key="4">
    <source>
        <dbReference type="Proteomes" id="UP000663829"/>
    </source>
</evidence>
<evidence type="ECO:0000313" key="3">
    <source>
        <dbReference type="EMBL" id="CAF4416925.1"/>
    </source>
</evidence>
<dbReference type="GO" id="GO:0015074">
    <property type="term" value="P:DNA integration"/>
    <property type="evidence" value="ECO:0007669"/>
    <property type="project" value="InterPro"/>
</dbReference>
<reference evidence="2" key="1">
    <citation type="submission" date="2021-02" db="EMBL/GenBank/DDBJ databases">
        <authorList>
            <person name="Nowell W R."/>
        </authorList>
    </citation>
    <scope>NUCLEOTIDE SEQUENCE</scope>
</reference>
<dbReference type="Proteomes" id="UP000681722">
    <property type="component" value="Unassembled WGS sequence"/>
</dbReference>
<evidence type="ECO:0000313" key="2">
    <source>
        <dbReference type="EMBL" id="CAF1555802.1"/>
    </source>
</evidence>